<accession>A0A0U3WD40</accession>
<dbReference type="STRING" id="1472767.AOX59_03285"/>
<keyword evidence="2" id="KW-0812">Transmembrane</keyword>
<evidence type="ECO:0000313" key="4">
    <source>
        <dbReference type="EMBL" id="ALX47711.1"/>
    </source>
</evidence>
<sequence length="762" mass="83761">MKRITKIALIMVLLSIGGGFTQPIHADDEQTIKGGEEQLGDFKEGGESHYHLDAVPEDLNENKNFIDNIKGNLWFLNSDEITQKMNEMFNYIANIAFDMNILMTKFMLFSLDFAYNFNFINTIIEKLNEIMGEITGITGNGNISNSGLFGNLAIFTAVFAVIYAAFLMIWKRSMVASIGTIFQTILALTIAILLFTNYSAFLSGLNQVTTQASSLILAGNSQERDAGGGSQPIATNTPTNLDEQSLKNGMKDNIWALFVDRPYLYMMYGETNLDNLARSEEEAVNRVNNILKQQPNSEERYTAISNELTNYDNDYLLYDNISTRLSFTPMYLMINGVVSIPIYFLALALLIFQFWFMLIAIFAPFALLFGAIPGQFNVVKRYFIELGLPLVLKVVVSFTALVIFAMSDLLYEADFIASDNGNPFVAYIAAALIHFVLFMLIFLLRKRIKNIFSAGSQSVQELREGMGDLTNPLKKGIQGASTGTGAAIGAAATGGTGAIAGATVGSSIGKAATGDGSAGDVAKSGMQAHRSQQMASLKKTSSANISEDQQINHLSDEGAQNIGSFVEDKNIDTHGPEDIMNTFDRNQVEHASLDDLDAAHDQIKQQAEHDGELKGDYATFLANRVKQKQEDRELNRQYQSLTHLQKSDQPKAESTSQKEGVGHASPKANKPADKPVGKDAETRKPAMSSEPINPSQNNKQNEDRYKTSAPMEDTSDMYVSDRHVNDSTKPESDIAKVDDEKPDLASLEASMPPEQDKSNENG</sequence>
<evidence type="ECO:0000256" key="3">
    <source>
        <dbReference type="SAM" id="SignalP"/>
    </source>
</evidence>
<feature type="compositionally biased region" description="Basic and acidic residues" evidence="1">
    <location>
        <begin position="719"/>
        <end position="743"/>
    </location>
</feature>
<feature type="transmembrane region" description="Helical" evidence="2">
    <location>
        <begin position="181"/>
        <end position="201"/>
    </location>
</feature>
<evidence type="ECO:0000256" key="2">
    <source>
        <dbReference type="SAM" id="Phobius"/>
    </source>
</evidence>
<dbReference type="KEGG" id="lao:AOX59_03285"/>
<proteinExistence type="predicted"/>
<feature type="signal peptide" evidence="3">
    <location>
        <begin position="1"/>
        <end position="26"/>
    </location>
</feature>
<dbReference type="NCBIfam" id="NF046089">
    <property type="entry name" value="CD3337_EF1877"/>
    <property type="match status" value="1"/>
</dbReference>
<evidence type="ECO:0000256" key="1">
    <source>
        <dbReference type="SAM" id="MobiDB-lite"/>
    </source>
</evidence>
<evidence type="ECO:0008006" key="6">
    <source>
        <dbReference type="Google" id="ProtNLM"/>
    </source>
</evidence>
<feature type="transmembrane region" description="Helical" evidence="2">
    <location>
        <begin position="148"/>
        <end position="169"/>
    </location>
</feature>
<keyword evidence="3" id="KW-0732">Signal</keyword>
<dbReference type="AlphaFoldDB" id="A0A0U3WD40"/>
<dbReference type="InterPro" id="IPR058112">
    <property type="entry name" value="CD3337_EF1877-like"/>
</dbReference>
<dbReference type="EMBL" id="CP013862">
    <property type="protein sequence ID" value="ALX47711.1"/>
    <property type="molecule type" value="Genomic_DNA"/>
</dbReference>
<reference evidence="4 5" key="1">
    <citation type="submission" date="2016-01" db="EMBL/GenBank/DDBJ databases">
        <title>Complete genome sequence of strain Lentibacillus amyloliquefaciens LAM0015T isolated from saline sediment.</title>
        <authorList>
            <person name="Wang J.-L."/>
            <person name="He M.-X."/>
        </authorList>
    </citation>
    <scope>NUCLEOTIDE SEQUENCE [LARGE SCALE GENOMIC DNA]</scope>
    <source>
        <strain evidence="4 5">LAM0015</strain>
    </source>
</reference>
<name>A0A0U3WD40_9BACI</name>
<evidence type="ECO:0000313" key="5">
    <source>
        <dbReference type="Proteomes" id="UP000050331"/>
    </source>
</evidence>
<feature type="compositionally biased region" description="Basic and acidic residues" evidence="1">
    <location>
        <begin position="670"/>
        <end position="684"/>
    </location>
</feature>
<dbReference type="RefSeq" id="WP_068441790.1">
    <property type="nucleotide sequence ID" value="NZ_CP013862.1"/>
</dbReference>
<feature type="region of interest" description="Disordered" evidence="1">
    <location>
        <begin position="642"/>
        <end position="762"/>
    </location>
</feature>
<feature type="chain" id="PRO_5006846268" description="Conjugal transfer protein TrbL" evidence="3">
    <location>
        <begin position="27"/>
        <end position="762"/>
    </location>
</feature>
<organism evidence="4 5">
    <name type="scientific">Lentibacillus amyloliquefaciens</name>
    <dbReference type="NCBI Taxonomy" id="1472767"/>
    <lineage>
        <taxon>Bacteria</taxon>
        <taxon>Bacillati</taxon>
        <taxon>Bacillota</taxon>
        <taxon>Bacilli</taxon>
        <taxon>Bacillales</taxon>
        <taxon>Bacillaceae</taxon>
        <taxon>Lentibacillus</taxon>
    </lineage>
</organism>
<feature type="transmembrane region" description="Helical" evidence="2">
    <location>
        <begin position="382"/>
        <end position="404"/>
    </location>
</feature>
<keyword evidence="2" id="KW-1133">Transmembrane helix</keyword>
<keyword evidence="5" id="KW-1185">Reference proteome</keyword>
<dbReference type="Proteomes" id="UP000050331">
    <property type="component" value="Chromosome"/>
</dbReference>
<gene>
    <name evidence="4" type="ORF">AOX59_03285</name>
</gene>
<feature type="compositionally biased region" description="Polar residues" evidence="1">
    <location>
        <begin position="690"/>
        <end position="699"/>
    </location>
</feature>
<feature type="transmembrane region" description="Helical" evidence="2">
    <location>
        <begin position="424"/>
        <end position="444"/>
    </location>
</feature>
<protein>
    <recommendedName>
        <fullName evidence="6">Conjugal transfer protein TrbL</fullName>
    </recommendedName>
</protein>
<feature type="transmembrane region" description="Helical" evidence="2">
    <location>
        <begin position="340"/>
        <end position="370"/>
    </location>
</feature>
<keyword evidence="2" id="KW-0472">Membrane</keyword>